<dbReference type="EMBL" id="CP022987">
    <property type="protein sequence ID" value="QAA94986.1"/>
    <property type="molecule type" value="Genomic_DNA"/>
</dbReference>
<dbReference type="KEGG" id="pus:CKA81_14825"/>
<evidence type="ECO:0000313" key="1">
    <source>
        <dbReference type="EMBL" id="QAA94986.1"/>
    </source>
</evidence>
<sequence length="91" mass="9468">MNSLSTKVSSLAEDATSTVREVKELDERRPDFPGEHLFVLAAGSLLLLAGAKSRSMLGRGIMMGLGTALIGRAATGRGGVARVASALTKLR</sequence>
<keyword evidence="2" id="KW-1185">Reference proteome</keyword>
<gene>
    <name evidence="1" type="ORF">CKA81_14825</name>
</gene>
<dbReference type="RefSeq" id="WP_128355978.1">
    <property type="nucleotide sequence ID" value="NZ_CP022987.1"/>
</dbReference>
<evidence type="ECO:0000313" key="2">
    <source>
        <dbReference type="Proteomes" id="UP000283474"/>
    </source>
</evidence>
<dbReference type="Proteomes" id="UP000283474">
    <property type="component" value="Chromosome"/>
</dbReference>
<dbReference type="OrthoDB" id="8856511at2"/>
<name>A0A410GFA4_9BURK</name>
<reference evidence="1 2" key="1">
    <citation type="submission" date="2017-08" db="EMBL/GenBank/DDBJ databases">
        <authorList>
            <person name="Park S.-J."/>
            <person name="Kim H."/>
        </authorList>
    </citation>
    <scope>NUCLEOTIDE SEQUENCE [LARGE SCALE GENOMIC DNA]</scope>
    <source>
        <strain evidence="2">ye3</strain>
    </source>
</reference>
<proteinExistence type="predicted"/>
<organism evidence="1 2">
    <name type="scientific">Pollutimonas thiosulfatoxidans</name>
    <dbReference type="NCBI Taxonomy" id="2028345"/>
    <lineage>
        <taxon>Bacteria</taxon>
        <taxon>Pseudomonadati</taxon>
        <taxon>Pseudomonadota</taxon>
        <taxon>Betaproteobacteria</taxon>
        <taxon>Burkholderiales</taxon>
        <taxon>Alcaligenaceae</taxon>
        <taxon>Pollutimonas</taxon>
    </lineage>
</organism>
<protein>
    <submittedName>
        <fullName evidence="1">Uncharacterized protein</fullName>
    </submittedName>
</protein>
<accession>A0A410GFA4</accession>
<dbReference type="AlphaFoldDB" id="A0A410GFA4"/>